<sequence length="99" mass="10967">MTSTSKKQVGAYKKHREIMRRTQIFHGELVIDDPKFSAHSPALNVYCVQGLKVADLSIVPEIVVANTENTALLVREKAVSIILRELGLLGEGDPETEHN</sequence>
<dbReference type="Gene3D" id="3.50.50.60">
    <property type="entry name" value="FAD/NAD(P)-binding domain"/>
    <property type="match status" value="1"/>
</dbReference>
<evidence type="ECO:0000313" key="1">
    <source>
        <dbReference type="EMBL" id="EXJ75959.1"/>
    </source>
</evidence>
<dbReference type="HOGENOM" id="CLU_2320142_0_0_1"/>
<dbReference type="STRING" id="1182543.W9Y0E8"/>
<dbReference type="OrthoDB" id="269227at2759"/>
<protein>
    <submittedName>
        <fullName evidence="1">Uncharacterized protein</fullName>
    </submittedName>
</protein>
<dbReference type="Proteomes" id="UP000019471">
    <property type="component" value="Unassembled WGS sequence"/>
</dbReference>
<dbReference type="EMBL" id="AMGX01000001">
    <property type="protein sequence ID" value="EXJ75959.1"/>
    <property type="molecule type" value="Genomic_DNA"/>
</dbReference>
<dbReference type="AlphaFoldDB" id="W9Y0E8"/>
<evidence type="ECO:0000313" key="2">
    <source>
        <dbReference type="Proteomes" id="UP000019471"/>
    </source>
</evidence>
<accession>W9Y0E8</accession>
<dbReference type="InterPro" id="IPR036188">
    <property type="entry name" value="FAD/NAD-bd_sf"/>
</dbReference>
<comment type="caution">
    <text evidence="1">The sequence shown here is derived from an EMBL/GenBank/DDBJ whole genome shotgun (WGS) entry which is preliminary data.</text>
</comment>
<name>W9Y0E8_9EURO</name>
<dbReference type="GeneID" id="19185203"/>
<organism evidence="1 2">
    <name type="scientific">Cladophialophora psammophila CBS 110553</name>
    <dbReference type="NCBI Taxonomy" id="1182543"/>
    <lineage>
        <taxon>Eukaryota</taxon>
        <taxon>Fungi</taxon>
        <taxon>Dikarya</taxon>
        <taxon>Ascomycota</taxon>
        <taxon>Pezizomycotina</taxon>
        <taxon>Eurotiomycetes</taxon>
        <taxon>Chaetothyriomycetidae</taxon>
        <taxon>Chaetothyriales</taxon>
        <taxon>Herpotrichiellaceae</taxon>
        <taxon>Cladophialophora</taxon>
    </lineage>
</organism>
<proteinExistence type="predicted"/>
<dbReference type="RefSeq" id="XP_007739276.1">
    <property type="nucleotide sequence ID" value="XM_007741086.1"/>
</dbReference>
<reference evidence="1 2" key="1">
    <citation type="submission" date="2013-03" db="EMBL/GenBank/DDBJ databases">
        <title>The Genome Sequence of Cladophialophora psammophila CBS 110553.</title>
        <authorList>
            <consortium name="The Broad Institute Genomics Platform"/>
            <person name="Cuomo C."/>
            <person name="de Hoog S."/>
            <person name="Gorbushina A."/>
            <person name="Walker B."/>
            <person name="Young S.K."/>
            <person name="Zeng Q."/>
            <person name="Gargeya S."/>
            <person name="Fitzgerald M."/>
            <person name="Haas B."/>
            <person name="Abouelleil A."/>
            <person name="Allen A.W."/>
            <person name="Alvarado L."/>
            <person name="Arachchi H.M."/>
            <person name="Berlin A.M."/>
            <person name="Chapman S.B."/>
            <person name="Gainer-Dewar J."/>
            <person name="Goldberg J."/>
            <person name="Griggs A."/>
            <person name="Gujja S."/>
            <person name="Hansen M."/>
            <person name="Howarth C."/>
            <person name="Imamovic A."/>
            <person name="Ireland A."/>
            <person name="Larimer J."/>
            <person name="McCowan C."/>
            <person name="Murphy C."/>
            <person name="Pearson M."/>
            <person name="Poon T.W."/>
            <person name="Priest M."/>
            <person name="Roberts A."/>
            <person name="Saif S."/>
            <person name="Shea T."/>
            <person name="Sisk P."/>
            <person name="Sykes S."/>
            <person name="Wortman J."/>
            <person name="Nusbaum C."/>
            <person name="Birren B."/>
        </authorList>
    </citation>
    <scope>NUCLEOTIDE SEQUENCE [LARGE SCALE GENOMIC DNA]</scope>
    <source>
        <strain evidence="1 2">CBS 110553</strain>
    </source>
</reference>
<gene>
    <name evidence="1" type="ORF">A1O5_00467</name>
</gene>
<keyword evidence="2" id="KW-1185">Reference proteome</keyword>